<protein>
    <submittedName>
        <fullName evidence="5">XPG_I_2 domain-containing protein</fullName>
    </submittedName>
</protein>
<dbReference type="AlphaFoldDB" id="A0A0R3X969"/>
<evidence type="ECO:0000313" key="4">
    <source>
        <dbReference type="Proteomes" id="UP000274429"/>
    </source>
</evidence>
<dbReference type="Gene3D" id="3.40.50.1010">
    <property type="entry name" value="5'-nuclease"/>
    <property type="match status" value="1"/>
</dbReference>
<accession>A0A0R3X969</accession>
<proteinExistence type="inferred from homology"/>
<dbReference type="PANTHER" id="PTHR15665:SF1">
    <property type="entry name" value="PROTEIN ASTEROID HOMOLOG 1"/>
    <property type="match status" value="1"/>
</dbReference>
<reference evidence="5" key="1">
    <citation type="submission" date="2017-02" db="UniProtKB">
        <authorList>
            <consortium name="WormBaseParasite"/>
        </authorList>
    </citation>
    <scope>IDENTIFICATION</scope>
</reference>
<reference evidence="3 4" key="2">
    <citation type="submission" date="2018-11" db="EMBL/GenBank/DDBJ databases">
        <authorList>
            <consortium name="Pathogen Informatics"/>
        </authorList>
    </citation>
    <scope>NUCLEOTIDE SEQUENCE [LARGE SCALE GENOMIC DNA]</scope>
</reference>
<feature type="compositionally biased region" description="Polar residues" evidence="2">
    <location>
        <begin position="1005"/>
        <end position="1020"/>
    </location>
</feature>
<organism evidence="5">
    <name type="scientific">Hydatigena taeniaeformis</name>
    <name type="common">Feline tapeworm</name>
    <name type="synonym">Taenia taeniaeformis</name>
    <dbReference type="NCBI Taxonomy" id="6205"/>
    <lineage>
        <taxon>Eukaryota</taxon>
        <taxon>Metazoa</taxon>
        <taxon>Spiralia</taxon>
        <taxon>Lophotrochozoa</taxon>
        <taxon>Platyhelminthes</taxon>
        <taxon>Cestoda</taxon>
        <taxon>Eucestoda</taxon>
        <taxon>Cyclophyllidea</taxon>
        <taxon>Taeniidae</taxon>
        <taxon>Hydatigera</taxon>
    </lineage>
</organism>
<dbReference type="SUPFAM" id="SSF88723">
    <property type="entry name" value="PIN domain-like"/>
    <property type="match status" value="1"/>
</dbReference>
<dbReference type="WBParaSite" id="TTAC_0001009401-mRNA-1">
    <property type="protein sequence ID" value="TTAC_0001009401-mRNA-1"/>
    <property type="gene ID" value="TTAC_0001009401"/>
</dbReference>
<dbReference type="Proteomes" id="UP000274429">
    <property type="component" value="Unassembled WGS sequence"/>
</dbReference>
<feature type="compositionally biased region" description="Polar residues" evidence="2">
    <location>
        <begin position="980"/>
        <end position="990"/>
    </location>
</feature>
<feature type="compositionally biased region" description="Basic and acidic residues" evidence="2">
    <location>
        <begin position="803"/>
        <end position="815"/>
    </location>
</feature>
<evidence type="ECO:0000256" key="1">
    <source>
        <dbReference type="ARBA" id="ARBA00007398"/>
    </source>
</evidence>
<feature type="compositionally biased region" description="Polar residues" evidence="2">
    <location>
        <begin position="1030"/>
        <end position="1046"/>
    </location>
</feature>
<dbReference type="InterPro" id="IPR029060">
    <property type="entry name" value="PIN-like_dom_sf"/>
</dbReference>
<gene>
    <name evidence="3" type="ORF">TTAC_LOCUS10079</name>
</gene>
<keyword evidence="4" id="KW-1185">Reference proteome</keyword>
<sequence>MLWSALLGSSRVSPPRVGVSRRASVAAVGFRSGGVTALGSVGCEATSVDVDMLIHSDIWTLIEQEVTAFQTIQVYDTTVVINAHDFIRNVIRSCNHPQHHGGDYLQMREDFAKILDIFNQCNIRPIFVFGGAFTMKASRLQENVRLLQKRTSILVSSLQHVHASNQVSRIEHSNGSSYTPVFSKETFVEILNEMDFPHVTCDADSTSACVALAAYLRCPLVANSNDLFLFEFEEPSDHLNCFVYIPLRFLSSQPVPQSLNPQSQCLVAHAFSPSNSSIHRVPYVLRPFFAIFFKPPNGSYFPLPHRIRNNLGSRETADKMDSIRPMVRRARELVSWLESIDSLASAFDESVKQLEKNAISMFMEQLVEITLALKIDLRQGEDLARYLFPDAKPREQWLMSSTDLITSLAQQPSRFKHIKQYVSANTTESCTSECEMAKLLSKVPHKFLQLYRSSFLSPVIFTRLLSGVVVFPVLGENPALDSVMETCAGIRYLQYCLALDFIRRYREDLVPLNGCAESTLIEISRSINGLFYRRRVLKLKPSPLPTAKGSATVCASYVYKNIGYQIKSVGNWIEMLALTLTLWHGSHHSDVKFNILNQTTALAVALVACAVEASNGSLNFGLLNDLANDMVCDYKVNVVHEINEIQLVYISTVSLLRLVNVISVCEDINNEVLIFPQGRRFFPNSRLIHNLAVTLKGSQDRELLHIWLERLLSPIHNVGYVQKATESMIHLIRMLCEMWTMQPIGLLSRCDFLQFPALENQYDGGKKQGEAAKSPLQQMYLFHHGPDLQSGRNAMHVTCSSARRTERNRANDKTSGHTVYSCESSNKDMKNSAIKPTAGEPLEKRGAQLMQCAADGLHRKCGRTFGSHSKAGFGRSGPPEGSGSDNAGKGKGGSTNPFLSDYFPKLSSSQCPSPLNTVKPKNPFLLDFDPPCQRAATECCEREDSGRLNPFFNGQRRNLVTSPYSGHVFRTYKGRCFQPTSESGHGFSNQNKEDGRFNAIGEVSPSCNGTNAAETSTRPNSEQDCKDRSYASSDDTSQFWRNNPGCNVSGPRAPFNRKYPFRSYGNNCNNSKMNGSKRQKPFNGSSRRGRSFNFGKGGWNPSDIADAVEKLALDFS</sequence>
<evidence type="ECO:0000313" key="3">
    <source>
        <dbReference type="EMBL" id="VDM35059.1"/>
    </source>
</evidence>
<dbReference type="PANTHER" id="PTHR15665">
    <property type="entry name" value="ASTEROID PROTEIN"/>
    <property type="match status" value="1"/>
</dbReference>
<dbReference type="InterPro" id="IPR026832">
    <property type="entry name" value="Asteroid"/>
</dbReference>
<feature type="region of interest" description="Disordered" evidence="2">
    <location>
        <begin position="803"/>
        <end position="839"/>
    </location>
</feature>
<evidence type="ECO:0000313" key="5">
    <source>
        <dbReference type="WBParaSite" id="TTAC_0001009401-mRNA-1"/>
    </source>
</evidence>
<evidence type="ECO:0000256" key="2">
    <source>
        <dbReference type="SAM" id="MobiDB-lite"/>
    </source>
</evidence>
<dbReference type="EMBL" id="UYWX01021292">
    <property type="protein sequence ID" value="VDM35059.1"/>
    <property type="molecule type" value="Genomic_DNA"/>
</dbReference>
<dbReference type="OrthoDB" id="25987at2759"/>
<feature type="region of interest" description="Disordered" evidence="2">
    <location>
        <begin position="868"/>
        <end position="899"/>
    </location>
</feature>
<name>A0A0R3X969_HYDTA</name>
<feature type="region of interest" description="Disordered" evidence="2">
    <location>
        <begin position="980"/>
        <end position="1047"/>
    </location>
</feature>
<comment type="similarity">
    <text evidence="1">Belongs to the asteroid family.</text>
</comment>
<feature type="region of interest" description="Disordered" evidence="2">
    <location>
        <begin position="1070"/>
        <end position="1098"/>
    </location>
</feature>